<dbReference type="PANTHER" id="PTHR11319:SF35">
    <property type="entry name" value="OUTER MEMBRANE PROTEIN PMPC-RELATED"/>
    <property type="match status" value="1"/>
</dbReference>
<feature type="signal peptide" evidence="3">
    <location>
        <begin position="1"/>
        <end position="34"/>
    </location>
</feature>
<dbReference type="SUPFAM" id="SSF57184">
    <property type="entry name" value="Growth factor receptor domain"/>
    <property type="match status" value="2"/>
</dbReference>
<proteinExistence type="predicted"/>
<evidence type="ECO:0000256" key="3">
    <source>
        <dbReference type="SAM" id="SignalP"/>
    </source>
</evidence>
<feature type="transmembrane region" description="Helical" evidence="2">
    <location>
        <begin position="2418"/>
        <end position="2437"/>
    </location>
</feature>
<dbReference type="InterPro" id="IPR006626">
    <property type="entry name" value="PbH1"/>
</dbReference>
<dbReference type="InterPro" id="IPR000742">
    <property type="entry name" value="EGF"/>
</dbReference>
<keyword evidence="2" id="KW-1133">Transmembrane helix</keyword>
<feature type="compositionally biased region" description="Basic and acidic residues" evidence="1">
    <location>
        <begin position="2746"/>
        <end position="2762"/>
    </location>
</feature>
<accession>A0AAD1Y9B7</accession>
<dbReference type="CDD" id="cd00064">
    <property type="entry name" value="FU"/>
    <property type="match status" value="1"/>
</dbReference>
<feature type="transmembrane region" description="Helical" evidence="2">
    <location>
        <begin position="2307"/>
        <end position="2331"/>
    </location>
</feature>
<evidence type="ECO:0000256" key="1">
    <source>
        <dbReference type="SAM" id="MobiDB-lite"/>
    </source>
</evidence>
<keyword evidence="6" id="KW-1185">Reference proteome</keyword>
<feature type="domain" description="EGF-like" evidence="4">
    <location>
        <begin position="182"/>
        <end position="213"/>
    </location>
</feature>
<feature type="transmembrane region" description="Helical" evidence="2">
    <location>
        <begin position="2137"/>
        <end position="2155"/>
    </location>
</feature>
<feature type="region of interest" description="Disordered" evidence="1">
    <location>
        <begin position="2610"/>
        <end position="2635"/>
    </location>
</feature>
<feature type="transmembrane region" description="Helical" evidence="2">
    <location>
        <begin position="2103"/>
        <end position="2125"/>
    </location>
</feature>
<keyword evidence="2" id="KW-0812">Transmembrane</keyword>
<dbReference type="SMART" id="SM00181">
    <property type="entry name" value="EGF"/>
    <property type="match status" value="3"/>
</dbReference>
<organism evidence="5 6">
    <name type="scientific">Euplotes crassus</name>
    <dbReference type="NCBI Taxonomy" id="5936"/>
    <lineage>
        <taxon>Eukaryota</taxon>
        <taxon>Sar</taxon>
        <taxon>Alveolata</taxon>
        <taxon>Ciliophora</taxon>
        <taxon>Intramacronucleata</taxon>
        <taxon>Spirotrichea</taxon>
        <taxon>Hypotrichia</taxon>
        <taxon>Euplotida</taxon>
        <taxon>Euplotidae</taxon>
        <taxon>Moneuplotes</taxon>
    </lineage>
</organism>
<sequence length="2762" mass="307445">MNYEVVSYRKQRPPDVRRLTLLMLVILLPFSVQACEWDEVDQGGTCTKCYRVWPGCWTCDSTGCLSCQEAMFIAQGESKVCVTDCSFVTMTTYTEKSKFFADSYRRKCYRCGENCSNCVDDVGCVSCETGSSVFTSVIKTIDNGWQQCQDCSTVYPNCSTCTDTECTSCVGKELSAGSCGDDCAMSNCNDCNADKNTCNRCNEGFVLDSNTCVEETCLVSNCMDCASPSATDCIACKPGFVLSSSTVCDACPTNCLDCSGGVGTCDLCDSGFIISQDGSSCVSECESDQFVEVSNPSTKIGNVVEKKTCTTCHSSCENCVESGESGCTKCVINKYLDGLYKGTCKDKGPLPDNEEIIFYVGNLPTNYAVPFSDRTGETAFPDTNLMTSISRVKEYLAPYTTFNNGSQIHVQIRVFQGDHYMLYEEFAYVPNKKDFYTADYHLEILPYYCLILSGLQFDSLECIMPYEFQYVKIYNKVGITFGNIVVPQKLTISYIYFEMIDSLIPPDNDPDNCLTRRKRCCEWDSAAHQIGKFNSTQNEECVVRYHLTEWCHREQKNSMFTFHPYHTDYGMTSTPPELVIDNCFFNDMFYEFNALIFLNTEAHVTITNTQINRLSNCGSIIKKKPLSQMNNVKTIDAVFTQFVNNINQLPPETVATDHSCTGATPCFKLKFVGNSLSEHNYYKFVAAEFITNLEGKTNGGNGMEHIGDIFHFDEFDGPIYIMNNTFSDIRNRITSTGQYCSIFNYSQEYNDIYGDSDTFRVIYFFFLDNIERDIVVANNNFESIVTAGALAYINKGNKYEDSVIIFDSNTVNKFGSMYFSNGFLIHKKVSASFEGSDPATWTSLPCKGIIFTNNIFTELVSSPSANSLIKIMCLTSTGDIFKPSLTNEQIADMSLPTQSTFTYTYDTYTLDIDYNYTFIFSGNKATMNMGVGMNSTYELDGLLKVLIRDNIFANNSMFSGTYAENSFLWEESVGFAEWGVSECDGNSLAPNSYGFIKVNYGHHVHVVNNSVHNHGFINGFDNEVAEFGAFMYFINTYGNVMIDNLSVSNITGLFGDYNINVLKLADSLIFWMQTSNSTQYYASVPVFYVGGANIIKTFSLNDITFEDSIFYYAQNNYAGMFIHVPYDLTTNTVGVQNLTVTKFSSRNVYNYDSGSLIHKYGDLYIDDANFTEYGITKPTENGTATKVPAIVSILRPDHSVTLNNVGFFSSTGGVEGSALLVKTDNEISVTATSGPHFTLESMNITMSKGLSSLVKFDIPNIIAKVIALSARNNIGIGVSVISIINGGTLDLLDLDMLDNEGPSASDITISSCATCSIRIINSTFSRSPLDTSGSPTFDKSRSIDASMGGNFQVLNSTFSNYHLIEEGSVMKFNSMTANFESCNFTNNVAKRGGVFSISSDAHLILKTSRFINNIAFERAGSIFGRDEISVNTENSIFSGNQAPTDAVFYLELNVVYNDINSVFEQNIATQANSIGSIIQGSAPGTLEGSSFLNNTVTGSEGILLYLLFNEITFKDGFLRDNVFNDGNKNIYGISSTITFENFTFSNNALPAIDNEDSEGGFIYLFLCVGIIRGSTFTKGIARDGGAIYSFSSSLTSEDNTFIDCRAKTGGGAIFSYSITSYSSTNDIYINNKAGSGDAIGMILVNDLFEINNSSFQSDSPSQFIDSSESTVLIKNSTFEQTSNYMTTNTSLIRNGAGIWVDSTTKITAQNNTFRNLRASSGSFTIEDHVNGQDVDDIFGDSKAPGEILVGLQNNTFDGCESFGTGGGAGVYYECTLNGCELNFNGDLFENMKSHTIGGGISWTYYEPTGIQTAQFSNNTATEYGDDIAGVPTYLKAVSAEYYNSYISRNRRDLSVSVGDPYPNSTINDCQPGGLLPTVYLGIFDGYDNLVKHLNEGELQASVTGITGNETYTPFLTFTTTISVKNGLFNINNLIATAEPGESTTIMFTTELIDSTSPSNVDYYESKNLSDGSISMKANFRECESGEAFLDDGGCEQCEADVGYLLVPPKSETTCIPCPSSYAQCLGGNKIVPKAGFWRASNMTDSIIQCPNTGACLGYSEETPDLLGECQKGYMGITCSLCSPDYSSIADFECGKCPDPILNAIRIGGFLFFMVVVIIILIKFTIQGSGRKRNIATVYNRIILNHVQMLVIIYGLDLDWPDNFMLIYQNAEPVAEAPQQFISFDCFIDKRTDSSLDANTIPLFFIRVIIACILPVLVILLNLIFWYSIYIYYKSKVKADNDQEREEKQQLLCKQRKRRILASILVVMIFLHPSITELVFELFNCSDINNENRLKKEPEEICYEGSHLTYVLILGIPSCIVWVFGTLAYSFVKVKLSQRKLHKIETKEEIGYLYNGYLKHACIWETVIILKKTLLIGIGAFFGFCGKKVQGQFAFGLLMASALLHIWVKPYATMKLNVLEFLSIMALTLSALAGVFFVTDDSNNIDAFDTRNGYTLNSGEKLILFLLFLFSNIFFFICWGVLYISEFRRILRVRIPKAYYAIFLCNNELAIEREATNRKKFIRIDNTTELYIDAYDTCLKTAERLKRRVKYKNLLPILGIAKLGKNYMRMRDVNKLRVIHQDQDQYEEDKEISQNKRADIYITENEADLPALDFNPSGTTSSLNKSKKSNSSKGLLKSKTNKVAPIALEEEKEDILNKTQNELLNENKTLSDIDVDRSINEMNKDPSLKLTDKIIKDIIEERKEQNDINPTFDQYQNGIDMQPIEEEQDLKELQDIDGTIEDQDLSESDRDREDEKVSHHDEK</sequence>
<dbReference type="EMBL" id="CAMPGE010030039">
    <property type="protein sequence ID" value="CAI2387538.1"/>
    <property type="molecule type" value="Genomic_DNA"/>
</dbReference>
<dbReference type="Proteomes" id="UP001295684">
    <property type="component" value="Unassembled WGS sequence"/>
</dbReference>
<feature type="transmembrane region" description="Helical" evidence="2">
    <location>
        <begin position="2461"/>
        <end position="2483"/>
    </location>
</feature>
<dbReference type="SMART" id="SM00710">
    <property type="entry name" value="PbH1"/>
    <property type="match status" value="8"/>
</dbReference>
<feature type="transmembrane region" description="Helical" evidence="2">
    <location>
        <begin position="2259"/>
        <end position="2279"/>
    </location>
</feature>
<evidence type="ECO:0000313" key="5">
    <source>
        <dbReference type="EMBL" id="CAI2387538.1"/>
    </source>
</evidence>
<dbReference type="SUPFAM" id="SSF51126">
    <property type="entry name" value="Pectin lyase-like"/>
    <property type="match status" value="1"/>
</dbReference>
<evidence type="ECO:0000313" key="6">
    <source>
        <dbReference type="Proteomes" id="UP001295684"/>
    </source>
</evidence>
<gene>
    <name evidence="5" type="ORF">ECRASSUSDP1_LOCUS29171</name>
</gene>
<evidence type="ECO:0000259" key="4">
    <source>
        <dbReference type="SMART" id="SM00181"/>
    </source>
</evidence>
<feature type="domain" description="EGF-like" evidence="4">
    <location>
        <begin position="216"/>
        <end position="249"/>
    </location>
</feature>
<feature type="domain" description="EGF-like" evidence="4">
    <location>
        <begin position="250"/>
        <end position="282"/>
    </location>
</feature>
<protein>
    <recommendedName>
        <fullName evidence="4">EGF-like domain-containing protein</fullName>
    </recommendedName>
</protein>
<dbReference type="InterPro" id="IPR006212">
    <property type="entry name" value="Furin_repeat"/>
</dbReference>
<dbReference type="InterPro" id="IPR011050">
    <property type="entry name" value="Pectin_lyase_fold/virulence"/>
</dbReference>
<comment type="caution">
    <text evidence="5">The sequence shown here is derived from an EMBL/GenBank/DDBJ whole genome shotgun (WGS) entry which is preliminary data.</text>
</comment>
<keyword evidence="2" id="KW-0472">Membrane</keyword>
<name>A0AAD1Y9B7_EUPCR</name>
<feature type="transmembrane region" description="Helical" evidence="2">
    <location>
        <begin position="2361"/>
        <end position="2382"/>
    </location>
</feature>
<evidence type="ECO:0000256" key="2">
    <source>
        <dbReference type="SAM" id="Phobius"/>
    </source>
</evidence>
<keyword evidence="3" id="KW-0732">Signal</keyword>
<dbReference type="PANTHER" id="PTHR11319">
    <property type="entry name" value="G PROTEIN-COUPLED RECEPTOR-RELATED"/>
    <property type="match status" value="1"/>
</dbReference>
<feature type="region of interest" description="Disordered" evidence="1">
    <location>
        <begin position="2704"/>
        <end position="2762"/>
    </location>
</feature>
<feature type="transmembrane region" description="Helical" evidence="2">
    <location>
        <begin position="2203"/>
        <end position="2232"/>
    </location>
</feature>
<feature type="compositionally biased region" description="Polar residues" evidence="1">
    <location>
        <begin position="2706"/>
        <end position="2718"/>
    </location>
</feature>
<dbReference type="InterPro" id="IPR009030">
    <property type="entry name" value="Growth_fac_rcpt_cys_sf"/>
</dbReference>
<feature type="transmembrane region" description="Helical" evidence="2">
    <location>
        <begin position="2388"/>
        <end position="2406"/>
    </location>
</feature>
<dbReference type="Gene3D" id="2.10.220.10">
    <property type="entry name" value="Hormone Receptor, Insulin-like Growth Factor Receptor 1, Chain A, domain 2"/>
    <property type="match status" value="1"/>
</dbReference>
<dbReference type="SMART" id="SM00261">
    <property type="entry name" value="FU"/>
    <property type="match status" value="5"/>
</dbReference>
<reference evidence="5" key="1">
    <citation type="submission" date="2023-07" db="EMBL/GenBank/DDBJ databases">
        <authorList>
            <consortium name="AG Swart"/>
            <person name="Singh M."/>
            <person name="Singh A."/>
            <person name="Seah K."/>
            <person name="Emmerich C."/>
        </authorList>
    </citation>
    <scope>NUCLEOTIDE SEQUENCE</scope>
    <source>
        <strain evidence="5">DP1</strain>
    </source>
</reference>
<feature type="chain" id="PRO_5041930234" description="EGF-like domain-containing protein" evidence="3">
    <location>
        <begin position="35"/>
        <end position="2762"/>
    </location>
</feature>